<dbReference type="RefSeq" id="WP_279241363.1">
    <property type="nucleotide sequence ID" value="NZ_CP036501.1"/>
</dbReference>
<proteinExistence type="predicted"/>
<name>A0ABY6Q7M5_9GAMM</name>
<gene>
    <name evidence="1" type="ORF">E0F26_09200</name>
</gene>
<evidence type="ECO:0000313" key="1">
    <source>
        <dbReference type="EMBL" id="UZP74901.1"/>
    </source>
</evidence>
<dbReference type="InterPro" id="IPR029069">
    <property type="entry name" value="HotDog_dom_sf"/>
</dbReference>
<sequence length="144" mass="15832">MSHADPIERLNSNRPPFIELLNGRVIASDSEKQSCTFEFRPTKDHCHSIDVVQGGFITVMLDAAMSHAVFAHLGPEGVIALSSYEVTTRYHAVTRGEQGPVFARGWIRQATFKTAFLESELLDEHGNLLATAQSVAKIVRAKPA</sequence>
<dbReference type="Gene3D" id="3.10.129.10">
    <property type="entry name" value="Hotdog Thioesterase"/>
    <property type="match status" value="1"/>
</dbReference>
<dbReference type="Proteomes" id="UP001317963">
    <property type="component" value="Chromosome"/>
</dbReference>
<dbReference type="EMBL" id="CP036501">
    <property type="protein sequence ID" value="UZP74901.1"/>
    <property type="molecule type" value="Genomic_DNA"/>
</dbReference>
<keyword evidence="2" id="KW-1185">Reference proteome</keyword>
<protein>
    <submittedName>
        <fullName evidence="1">PaaI family thioesterase</fullName>
    </submittedName>
</protein>
<accession>A0ABY6Q7M5</accession>
<reference evidence="1 2" key="1">
    <citation type="submission" date="2019-02" db="EMBL/GenBank/DDBJ databases">
        <title>Halieaceae_genomes.</title>
        <authorList>
            <person name="Li S.-H."/>
        </authorList>
    </citation>
    <scope>NUCLEOTIDE SEQUENCE [LARGE SCALE GENOMIC DNA]</scope>
    <source>
        <strain evidence="1 2">JH123</strain>
    </source>
</reference>
<dbReference type="CDD" id="cd03443">
    <property type="entry name" value="PaaI_thioesterase"/>
    <property type="match status" value="1"/>
</dbReference>
<dbReference type="SUPFAM" id="SSF54637">
    <property type="entry name" value="Thioesterase/thiol ester dehydrase-isomerase"/>
    <property type="match status" value="1"/>
</dbReference>
<organism evidence="1 2">
    <name type="scientific">Candidatus Paraluminiphilus aquimaris</name>
    <dbReference type="NCBI Taxonomy" id="2518994"/>
    <lineage>
        <taxon>Bacteria</taxon>
        <taxon>Pseudomonadati</taxon>
        <taxon>Pseudomonadota</taxon>
        <taxon>Gammaproteobacteria</taxon>
        <taxon>Cellvibrionales</taxon>
        <taxon>Halieaceae</taxon>
        <taxon>Candidatus Paraluminiphilus</taxon>
    </lineage>
</organism>
<evidence type="ECO:0000313" key="2">
    <source>
        <dbReference type="Proteomes" id="UP001317963"/>
    </source>
</evidence>